<reference evidence="2 3" key="1">
    <citation type="submission" date="2023-08" db="EMBL/GenBank/DDBJ databases">
        <title>Draft genome sequence of Thermococcus waiotapuensis WT1T, a thermophilic sulphur-dependent archaeon from order Thermococcales.</title>
        <authorList>
            <person name="Manners S.H."/>
            <person name="Carere C.R."/>
            <person name="Dhami M.K."/>
            <person name="Dobson R.C.J."/>
            <person name="Stott M.B."/>
        </authorList>
    </citation>
    <scope>NUCLEOTIDE SEQUENCE [LARGE SCALE GENOMIC DNA]</scope>
    <source>
        <strain evidence="2 3">WT1</strain>
    </source>
</reference>
<gene>
    <name evidence="2" type="ORF">RBI02_07310</name>
</gene>
<name>A0AAE4NUZ1_9EURY</name>
<keyword evidence="1" id="KW-0472">Membrane</keyword>
<comment type="caution">
    <text evidence="2">The sequence shown here is derived from an EMBL/GenBank/DDBJ whole genome shotgun (WGS) entry which is preliminary data.</text>
</comment>
<sequence length="147" mass="16221">MKMKFLFVLMLSLLLSFLAVCGAYITAERSRGFIGPAVVTNSKGTFSYVSLHSPGWMVLNSSFNGEGTVVVLDQFSGREVFSSNVREHLSYPVVLPGEGSYSIYVTNGSLTFSGYYRGVYPTPMVQKVLCASIIVLSLLLALWRWRA</sequence>
<organism evidence="2 3">
    <name type="scientific">Thermococcus waiotapuensis</name>
    <dbReference type="NCBI Taxonomy" id="90909"/>
    <lineage>
        <taxon>Archaea</taxon>
        <taxon>Methanobacteriati</taxon>
        <taxon>Methanobacteriota</taxon>
        <taxon>Thermococci</taxon>
        <taxon>Thermococcales</taxon>
        <taxon>Thermococcaceae</taxon>
        <taxon>Thermococcus</taxon>
    </lineage>
</organism>
<evidence type="ECO:0000313" key="2">
    <source>
        <dbReference type="EMBL" id="MDV3104339.1"/>
    </source>
</evidence>
<keyword evidence="3" id="KW-1185">Reference proteome</keyword>
<keyword evidence="1" id="KW-0812">Transmembrane</keyword>
<feature type="transmembrane region" description="Helical" evidence="1">
    <location>
        <begin position="124"/>
        <end position="143"/>
    </location>
</feature>
<evidence type="ECO:0000256" key="1">
    <source>
        <dbReference type="SAM" id="Phobius"/>
    </source>
</evidence>
<proteinExistence type="predicted"/>
<dbReference type="AlphaFoldDB" id="A0AAE4NUZ1"/>
<dbReference type="Proteomes" id="UP001245683">
    <property type="component" value="Unassembled WGS sequence"/>
</dbReference>
<accession>A0AAE4NUZ1</accession>
<dbReference type="EMBL" id="JAVDZE010000003">
    <property type="protein sequence ID" value="MDV3104339.1"/>
    <property type="molecule type" value="Genomic_DNA"/>
</dbReference>
<dbReference type="RefSeq" id="WP_315342525.1">
    <property type="nucleotide sequence ID" value="NZ_JAVDZE010000003.1"/>
</dbReference>
<evidence type="ECO:0000313" key="3">
    <source>
        <dbReference type="Proteomes" id="UP001245683"/>
    </source>
</evidence>
<protein>
    <submittedName>
        <fullName evidence="2">Uncharacterized protein</fullName>
    </submittedName>
</protein>
<keyword evidence="1" id="KW-1133">Transmembrane helix</keyword>